<dbReference type="STRING" id="53406.SAMN05421553_2933"/>
<reference evidence="3" key="1">
    <citation type="submission" date="2016-10" db="EMBL/GenBank/DDBJ databases">
        <authorList>
            <person name="Varghese N."/>
            <person name="Submissions S."/>
        </authorList>
    </citation>
    <scope>NUCLEOTIDE SEQUENCE [LARGE SCALE GENOMIC DNA]</scope>
    <source>
        <strain evidence="3">DSM 12111</strain>
    </source>
</reference>
<name>A0A1H5BXU3_PSEAG</name>
<keyword evidence="3" id="KW-1185">Reference proteome</keyword>
<evidence type="ECO:0000256" key="1">
    <source>
        <dbReference type="SAM" id="MobiDB-lite"/>
    </source>
</evidence>
<feature type="region of interest" description="Disordered" evidence="1">
    <location>
        <begin position="1"/>
        <end position="31"/>
    </location>
</feature>
<sequence>MSHLPESSKIPPMPDLLPPSAEDGPGLSNANINNANLAINPNLQLQPGQIVFPQLRSLRAGCSTTSPVVRGWYRMTAHYGSSRTARAARPVAICISAR</sequence>
<gene>
    <name evidence="2" type="ORF">SAMN05421553_2933</name>
</gene>
<proteinExistence type="predicted"/>
<protein>
    <submittedName>
        <fullName evidence="2">Uncharacterized protein</fullName>
    </submittedName>
</protein>
<dbReference type="EMBL" id="FNSC01000001">
    <property type="protein sequence ID" value="SED58870.1"/>
    <property type="molecule type" value="Genomic_DNA"/>
</dbReference>
<accession>A0A1H5BXU3</accession>
<evidence type="ECO:0000313" key="3">
    <source>
        <dbReference type="Proteomes" id="UP000242849"/>
    </source>
</evidence>
<dbReference type="Proteomes" id="UP000242849">
    <property type="component" value="Unassembled WGS sequence"/>
</dbReference>
<evidence type="ECO:0000313" key="2">
    <source>
        <dbReference type="EMBL" id="SED58870.1"/>
    </source>
</evidence>
<dbReference type="AlphaFoldDB" id="A0A1H5BXU3"/>
<organism evidence="2 3">
    <name type="scientific">Pseudomonas anguilliseptica</name>
    <dbReference type="NCBI Taxonomy" id="53406"/>
    <lineage>
        <taxon>Bacteria</taxon>
        <taxon>Pseudomonadati</taxon>
        <taxon>Pseudomonadota</taxon>
        <taxon>Gammaproteobacteria</taxon>
        <taxon>Pseudomonadales</taxon>
        <taxon>Pseudomonadaceae</taxon>
        <taxon>Pseudomonas</taxon>
    </lineage>
</organism>